<feature type="region of interest" description="Disordered" evidence="1">
    <location>
        <begin position="213"/>
        <end position="254"/>
    </location>
</feature>
<dbReference type="EMBL" id="JAACJN010000009">
    <property type="protein sequence ID" value="KAF5391625.1"/>
    <property type="molecule type" value="Genomic_DNA"/>
</dbReference>
<comment type="caution">
    <text evidence="2">The sequence shown here is derived from an EMBL/GenBank/DDBJ whole genome shotgun (WGS) entry which is preliminary data.</text>
</comment>
<name>A0A8H5MEL3_9AGAR</name>
<evidence type="ECO:0000256" key="1">
    <source>
        <dbReference type="SAM" id="MobiDB-lite"/>
    </source>
</evidence>
<proteinExistence type="predicted"/>
<keyword evidence="3" id="KW-1185">Reference proteome</keyword>
<reference evidence="2 3" key="1">
    <citation type="journal article" date="2020" name="ISME J.">
        <title>Uncovering the hidden diversity of litter-decomposition mechanisms in mushroom-forming fungi.</title>
        <authorList>
            <person name="Floudas D."/>
            <person name="Bentzer J."/>
            <person name="Ahren D."/>
            <person name="Johansson T."/>
            <person name="Persson P."/>
            <person name="Tunlid A."/>
        </authorList>
    </citation>
    <scope>NUCLEOTIDE SEQUENCE [LARGE SCALE GENOMIC DNA]</scope>
    <source>
        <strain evidence="2 3">CBS 406.79</strain>
    </source>
</reference>
<evidence type="ECO:0000313" key="3">
    <source>
        <dbReference type="Proteomes" id="UP000518752"/>
    </source>
</evidence>
<sequence length="285" mass="31565">MQAHTRSRAGGYSDFFFSGFRAITSRNDDRSSRPSSTYSLPVTAPSSSASPKESPLRHSTDGGEKGRISRMGVRKVGQGSTSDRPVSPDKQRKRSSILEISSKLFDKMIPGASEAKSFVDFDDTRHRLRTPYHHHSRSATTADWSKSVLSTNSHITAIRTQCPDSNELDPFNSSPESKSFFIDLTDSSSIPSPARPKNQSYISFSGSSLSSLTSFTRRERPTSSYSLPAPRSPSRNSTYLSSLDKHDSSPSPEEGVVLDSIYETENGDLSTIDWREFHIHLFNNV</sequence>
<dbReference type="Proteomes" id="UP000518752">
    <property type="component" value="Unassembled WGS sequence"/>
</dbReference>
<dbReference type="AlphaFoldDB" id="A0A8H5MEL3"/>
<protein>
    <submittedName>
        <fullName evidence="2">Uncharacterized protein</fullName>
    </submittedName>
</protein>
<evidence type="ECO:0000313" key="2">
    <source>
        <dbReference type="EMBL" id="KAF5391625.1"/>
    </source>
</evidence>
<gene>
    <name evidence="2" type="ORF">D9757_002403</name>
</gene>
<feature type="region of interest" description="Disordered" evidence="1">
    <location>
        <begin position="25"/>
        <end position="95"/>
    </location>
</feature>
<organism evidence="2 3">
    <name type="scientific">Collybiopsis confluens</name>
    <dbReference type="NCBI Taxonomy" id="2823264"/>
    <lineage>
        <taxon>Eukaryota</taxon>
        <taxon>Fungi</taxon>
        <taxon>Dikarya</taxon>
        <taxon>Basidiomycota</taxon>
        <taxon>Agaricomycotina</taxon>
        <taxon>Agaricomycetes</taxon>
        <taxon>Agaricomycetidae</taxon>
        <taxon>Agaricales</taxon>
        <taxon>Marasmiineae</taxon>
        <taxon>Omphalotaceae</taxon>
        <taxon>Collybiopsis</taxon>
    </lineage>
</organism>
<feature type="compositionally biased region" description="Basic and acidic residues" evidence="1">
    <location>
        <begin position="54"/>
        <end position="67"/>
    </location>
</feature>
<dbReference type="OrthoDB" id="2635882at2759"/>
<accession>A0A8H5MEL3</accession>